<dbReference type="RefSeq" id="WP_067555036.1">
    <property type="nucleotide sequence ID" value="NZ_CP011391.1"/>
</dbReference>
<evidence type="ECO:0000313" key="2">
    <source>
        <dbReference type="EMBL" id="AMK53645.1"/>
    </source>
</evidence>
<evidence type="ECO:0000256" key="1">
    <source>
        <dbReference type="SAM" id="SignalP"/>
    </source>
</evidence>
<dbReference type="GeneID" id="78477356"/>
<reference evidence="2 3" key="1">
    <citation type="journal article" date="2016" name="Gut Pathog.">
        <title>Whole genome sequencing of "Faecalibaculum rodentium" ALO17, isolated from C57BL/6J laboratory mouse feces.</title>
        <authorList>
            <person name="Lim S."/>
            <person name="Chang D.H."/>
            <person name="Ahn S."/>
            <person name="Kim B.C."/>
        </authorList>
    </citation>
    <scope>NUCLEOTIDE SEQUENCE [LARGE SCALE GENOMIC DNA]</scope>
    <source>
        <strain evidence="2 3">Alo17</strain>
    </source>
</reference>
<dbReference type="PROSITE" id="PS51257">
    <property type="entry name" value="PROKAR_LIPOPROTEIN"/>
    <property type="match status" value="1"/>
</dbReference>
<keyword evidence="3" id="KW-1185">Reference proteome</keyword>
<feature type="signal peptide" evidence="1">
    <location>
        <begin position="1"/>
        <end position="18"/>
    </location>
</feature>
<evidence type="ECO:0008006" key="4">
    <source>
        <dbReference type="Google" id="ProtNLM"/>
    </source>
</evidence>
<dbReference type="Proteomes" id="UP000069771">
    <property type="component" value="Chromosome"/>
</dbReference>
<organism evidence="2 3">
    <name type="scientific">Faecalibaculum rodentium</name>
    <dbReference type="NCBI Taxonomy" id="1702221"/>
    <lineage>
        <taxon>Bacteria</taxon>
        <taxon>Bacillati</taxon>
        <taxon>Bacillota</taxon>
        <taxon>Erysipelotrichia</taxon>
        <taxon>Erysipelotrichales</taxon>
        <taxon>Erysipelotrichaceae</taxon>
        <taxon>Faecalibaculum</taxon>
    </lineage>
</organism>
<dbReference type="KEGG" id="fro:AALO17_05110"/>
<proteinExistence type="predicted"/>
<dbReference type="EMBL" id="CP011391">
    <property type="protein sequence ID" value="AMK53645.1"/>
    <property type="molecule type" value="Genomic_DNA"/>
</dbReference>
<dbReference type="STRING" id="1702221.AALO17_05110"/>
<sequence length="239" mass="26512">MKKLCTLMMALVCSLTLAACSQGQGTEKQQASLAFFDALHKTLMAQSMEIEGTADIRTNMSLSGRFHLYLNQKQDLELALEVDGSAMGIPVNDVFNFYIRDGKTYLNSMGTKSQSLAENIGLKPGEKLESWDPFLSMTDEQKEKCFKSVSVSHDQYRFEIDPVSLAYYLDSLGSTTVDRADMEATINDGTLTALKLDLEGVYRIQDQSQPFTAVVDMEAEDINKDVAVPYPADLANWGK</sequence>
<protein>
    <recommendedName>
        <fullName evidence="4">Lipoprotein</fullName>
    </recommendedName>
</protein>
<evidence type="ECO:0000313" key="3">
    <source>
        <dbReference type="Proteomes" id="UP000069771"/>
    </source>
</evidence>
<name>A0A140DSL8_9FIRM</name>
<accession>A0A140DSL8</accession>
<feature type="chain" id="PRO_5039010400" description="Lipoprotein" evidence="1">
    <location>
        <begin position="19"/>
        <end position="239"/>
    </location>
</feature>
<gene>
    <name evidence="2" type="ORF">AALO17_05110</name>
</gene>
<keyword evidence="1" id="KW-0732">Signal</keyword>
<dbReference type="OrthoDB" id="1769425at2"/>
<dbReference type="AlphaFoldDB" id="A0A140DSL8"/>